<organism evidence="28 29">
    <name type="scientific">Effrenium voratum</name>
    <dbReference type="NCBI Taxonomy" id="2562239"/>
    <lineage>
        <taxon>Eukaryota</taxon>
        <taxon>Sar</taxon>
        <taxon>Alveolata</taxon>
        <taxon>Dinophyceae</taxon>
        <taxon>Suessiales</taxon>
        <taxon>Symbiodiniaceae</taxon>
        <taxon>Effrenium</taxon>
    </lineage>
</organism>
<keyword evidence="10" id="KW-0276">Fatty acid metabolism</keyword>
<evidence type="ECO:0000256" key="2">
    <source>
        <dbReference type="ARBA" id="ARBA00004569"/>
    </source>
</evidence>
<evidence type="ECO:0000256" key="21">
    <source>
        <dbReference type="ARBA" id="ARBA00043210"/>
    </source>
</evidence>
<evidence type="ECO:0000256" key="4">
    <source>
        <dbReference type="ARBA" id="ARBA00004637"/>
    </source>
</evidence>
<dbReference type="PANTHER" id="PTHR12418:SF19">
    <property type="entry name" value="ACYL-COENZYME A THIOESTERASE THEM4"/>
    <property type="match status" value="1"/>
</dbReference>
<comment type="catalytic activity">
    <reaction evidence="25">
        <text>dodecanoyl-CoA + H2O = dodecanoate + CoA + H(+)</text>
        <dbReference type="Rhea" id="RHEA:30135"/>
        <dbReference type="ChEBI" id="CHEBI:15377"/>
        <dbReference type="ChEBI" id="CHEBI:15378"/>
        <dbReference type="ChEBI" id="CHEBI:18262"/>
        <dbReference type="ChEBI" id="CHEBI:57287"/>
        <dbReference type="ChEBI" id="CHEBI:57375"/>
    </reaction>
    <physiologicalReaction direction="left-to-right" evidence="25">
        <dbReference type="Rhea" id="RHEA:30136"/>
    </physiologicalReaction>
</comment>
<dbReference type="AlphaFoldDB" id="A0AA36N502"/>
<comment type="caution">
    <text evidence="28">The sequence shown here is derived from an EMBL/GenBank/DDBJ whole genome shotgun (WGS) entry which is preliminary data.</text>
</comment>
<evidence type="ECO:0000256" key="18">
    <source>
        <dbReference type="ARBA" id="ARBA00038456"/>
    </source>
</evidence>
<feature type="domain" description="Thioesterase" evidence="27">
    <location>
        <begin position="117"/>
        <end position="183"/>
    </location>
</feature>
<keyword evidence="13" id="KW-0496">Mitochondrion</keyword>
<keyword evidence="15" id="KW-0966">Cell projection</keyword>
<evidence type="ECO:0000256" key="8">
    <source>
        <dbReference type="ARBA" id="ARBA00022792"/>
    </source>
</evidence>
<protein>
    <recommendedName>
        <fullName evidence="20">Acyl-coenzyme A thioesterase THEM4</fullName>
        <ecNumber evidence="19">3.1.2.2</ecNumber>
    </recommendedName>
    <alternativeName>
        <fullName evidence="21">Thioesterase superfamily member 4</fullName>
    </alternativeName>
</protein>
<comment type="subcellular location">
    <subcellularLocation>
        <location evidence="3">Cell projection</location>
        <location evidence="3">Ruffle membrane</location>
    </subcellularLocation>
    <subcellularLocation>
        <location evidence="1">Cytoplasm</location>
    </subcellularLocation>
    <subcellularLocation>
        <location evidence="4">Mitochondrion inner membrane</location>
        <topology evidence="4">Peripheral membrane protein</topology>
    </subcellularLocation>
    <subcellularLocation>
        <location evidence="2">Mitochondrion intermembrane space</location>
    </subcellularLocation>
</comment>
<evidence type="ECO:0000313" key="29">
    <source>
        <dbReference type="Proteomes" id="UP001178507"/>
    </source>
</evidence>
<comment type="catalytic activity">
    <reaction evidence="23">
        <text>hexadecanoyl-CoA + H2O = hexadecanoate + CoA + H(+)</text>
        <dbReference type="Rhea" id="RHEA:16645"/>
        <dbReference type="ChEBI" id="CHEBI:7896"/>
        <dbReference type="ChEBI" id="CHEBI:15377"/>
        <dbReference type="ChEBI" id="CHEBI:15378"/>
        <dbReference type="ChEBI" id="CHEBI:57287"/>
        <dbReference type="ChEBI" id="CHEBI:57379"/>
        <dbReference type="EC" id="3.1.2.2"/>
    </reaction>
    <physiologicalReaction direction="left-to-right" evidence="23">
        <dbReference type="Rhea" id="RHEA:16646"/>
    </physiologicalReaction>
</comment>
<evidence type="ECO:0000256" key="11">
    <source>
        <dbReference type="ARBA" id="ARBA00022946"/>
    </source>
</evidence>
<dbReference type="GO" id="GO:0016787">
    <property type="term" value="F:hydrolase activity"/>
    <property type="evidence" value="ECO:0007669"/>
    <property type="project" value="UniProtKB-KW"/>
</dbReference>
<evidence type="ECO:0000256" key="22">
    <source>
        <dbReference type="ARBA" id="ARBA00047588"/>
    </source>
</evidence>
<evidence type="ECO:0000256" key="13">
    <source>
        <dbReference type="ARBA" id="ARBA00023128"/>
    </source>
</evidence>
<dbReference type="GO" id="GO:0005758">
    <property type="term" value="C:mitochondrial intermembrane space"/>
    <property type="evidence" value="ECO:0007669"/>
    <property type="project" value="UniProtKB-SubCell"/>
</dbReference>
<proteinExistence type="inferred from homology"/>
<dbReference type="InterPro" id="IPR052365">
    <property type="entry name" value="THEM4/THEM5_acyl-CoA_thioest"/>
</dbReference>
<evidence type="ECO:0000256" key="12">
    <source>
        <dbReference type="ARBA" id="ARBA00023098"/>
    </source>
</evidence>
<keyword evidence="7" id="KW-0053">Apoptosis</keyword>
<dbReference type="GO" id="GO:0032587">
    <property type="term" value="C:ruffle membrane"/>
    <property type="evidence" value="ECO:0007669"/>
    <property type="project" value="UniProtKB-SubCell"/>
</dbReference>
<evidence type="ECO:0000256" key="14">
    <source>
        <dbReference type="ARBA" id="ARBA00023136"/>
    </source>
</evidence>
<evidence type="ECO:0000256" key="15">
    <source>
        <dbReference type="ARBA" id="ARBA00023273"/>
    </source>
</evidence>
<evidence type="ECO:0000256" key="3">
    <source>
        <dbReference type="ARBA" id="ARBA00004632"/>
    </source>
</evidence>
<dbReference type="Proteomes" id="UP001178507">
    <property type="component" value="Unassembled WGS sequence"/>
</dbReference>
<dbReference type="InterPro" id="IPR006683">
    <property type="entry name" value="Thioestr_dom"/>
</dbReference>
<evidence type="ECO:0000256" key="17">
    <source>
        <dbReference type="ARBA" id="ARBA00037002"/>
    </source>
</evidence>
<dbReference type="Pfam" id="PF03061">
    <property type="entry name" value="4HBT"/>
    <property type="match status" value="1"/>
</dbReference>
<keyword evidence="8" id="KW-0999">Mitochondrion inner membrane</keyword>
<gene>
    <name evidence="28" type="ORF">EVOR1521_LOCUS19192</name>
</gene>
<dbReference type="SUPFAM" id="SSF54637">
    <property type="entry name" value="Thioesterase/thiol ester dehydrase-isomerase"/>
    <property type="match status" value="1"/>
</dbReference>
<keyword evidence="5" id="KW-1003">Cell membrane</keyword>
<dbReference type="PANTHER" id="PTHR12418">
    <property type="entry name" value="ACYL-COENZYME A THIOESTERASE THEM4"/>
    <property type="match status" value="1"/>
</dbReference>
<keyword evidence="29" id="KW-1185">Reference proteome</keyword>
<comment type="catalytic activity">
    <reaction evidence="24">
        <text>decanoyl-CoA + H2O = decanoate + CoA + H(+)</text>
        <dbReference type="Rhea" id="RHEA:40059"/>
        <dbReference type="ChEBI" id="CHEBI:15377"/>
        <dbReference type="ChEBI" id="CHEBI:15378"/>
        <dbReference type="ChEBI" id="CHEBI:27689"/>
        <dbReference type="ChEBI" id="CHEBI:57287"/>
        <dbReference type="ChEBI" id="CHEBI:61430"/>
    </reaction>
    <physiologicalReaction direction="left-to-right" evidence="24">
        <dbReference type="Rhea" id="RHEA:40060"/>
    </physiologicalReaction>
</comment>
<comment type="similarity">
    <text evidence="18">Belongs to the THEM4/THEM5 thioesterase family.</text>
</comment>
<comment type="catalytic activity">
    <reaction evidence="17">
        <text>(9Z)-octadecenoyl-CoA + H2O = (9Z)-octadecenoate + CoA + H(+)</text>
        <dbReference type="Rhea" id="RHEA:40139"/>
        <dbReference type="ChEBI" id="CHEBI:15377"/>
        <dbReference type="ChEBI" id="CHEBI:15378"/>
        <dbReference type="ChEBI" id="CHEBI:30823"/>
        <dbReference type="ChEBI" id="CHEBI:57287"/>
        <dbReference type="ChEBI" id="CHEBI:57387"/>
    </reaction>
    <physiologicalReaction direction="left-to-right" evidence="17">
        <dbReference type="Rhea" id="RHEA:40140"/>
    </physiologicalReaction>
</comment>
<comment type="catalytic activity">
    <reaction evidence="22">
        <text>octanoyl-CoA + H2O = octanoate + CoA + H(+)</text>
        <dbReference type="Rhea" id="RHEA:30143"/>
        <dbReference type="ChEBI" id="CHEBI:15377"/>
        <dbReference type="ChEBI" id="CHEBI:15378"/>
        <dbReference type="ChEBI" id="CHEBI:25646"/>
        <dbReference type="ChEBI" id="CHEBI:57287"/>
        <dbReference type="ChEBI" id="CHEBI:57386"/>
    </reaction>
    <physiologicalReaction direction="left-to-right" evidence="22">
        <dbReference type="Rhea" id="RHEA:30144"/>
    </physiologicalReaction>
</comment>
<evidence type="ECO:0000256" key="25">
    <source>
        <dbReference type="ARBA" id="ARBA00048074"/>
    </source>
</evidence>
<evidence type="ECO:0000256" key="16">
    <source>
        <dbReference type="ARBA" id="ARBA00035852"/>
    </source>
</evidence>
<evidence type="ECO:0000256" key="1">
    <source>
        <dbReference type="ARBA" id="ARBA00004496"/>
    </source>
</evidence>
<dbReference type="GO" id="GO:0006631">
    <property type="term" value="P:fatty acid metabolic process"/>
    <property type="evidence" value="ECO:0007669"/>
    <property type="project" value="UniProtKB-KW"/>
</dbReference>
<evidence type="ECO:0000256" key="7">
    <source>
        <dbReference type="ARBA" id="ARBA00022703"/>
    </source>
</evidence>
<evidence type="ECO:0000256" key="24">
    <source>
        <dbReference type="ARBA" id="ARBA00047969"/>
    </source>
</evidence>
<keyword evidence="9" id="KW-0378">Hydrolase</keyword>
<dbReference type="GO" id="GO:0005743">
    <property type="term" value="C:mitochondrial inner membrane"/>
    <property type="evidence" value="ECO:0007669"/>
    <property type="project" value="UniProtKB-SubCell"/>
</dbReference>
<evidence type="ECO:0000256" key="26">
    <source>
        <dbReference type="ARBA" id="ARBA00048180"/>
    </source>
</evidence>
<evidence type="ECO:0000259" key="27">
    <source>
        <dbReference type="Pfam" id="PF03061"/>
    </source>
</evidence>
<evidence type="ECO:0000256" key="23">
    <source>
        <dbReference type="ARBA" id="ARBA00047734"/>
    </source>
</evidence>
<evidence type="ECO:0000256" key="10">
    <source>
        <dbReference type="ARBA" id="ARBA00022832"/>
    </source>
</evidence>
<dbReference type="CDD" id="cd03443">
    <property type="entry name" value="PaaI_thioesterase"/>
    <property type="match status" value="1"/>
</dbReference>
<keyword evidence="6" id="KW-0963">Cytoplasm</keyword>
<dbReference type="EC" id="3.1.2.2" evidence="19"/>
<evidence type="ECO:0000256" key="6">
    <source>
        <dbReference type="ARBA" id="ARBA00022490"/>
    </source>
</evidence>
<evidence type="ECO:0000256" key="9">
    <source>
        <dbReference type="ARBA" id="ARBA00022801"/>
    </source>
</evidence>
<dbReference type="InterPro" id="IPR029069">
    <property type="entry name" value="HotDog_dom_sf"/>
</dbReference>
<reference evidence="28" key="1">
    <citation type="submission" date="2023-08" db="EMBL/GenBank/DDBJ databases">
        <authorList>
            <person name="Chen Y."/>
            <person name="Shah S."/>
            <person name="Dougan E. K."/>
            <person name="Thang M."/>
            <person name="Chan C."/>
        </authorList>
    </citation>
    <scope>NUCLEOTIDE SEQUENCE</scope>
</reference>
<evidence type="ECO:0000256" key="19">
    <source>
        <dbReference type="ARBA" id="ARBA00038848"/>
    </source>
</evidence>
<comment type="catalytic activity">
    <reaction evidence="16">
        <text>(5Z,8Z,11Z,14Z)-eicosatetraenoyl-CoA + H2O = (5Z,8Z,11Z,14Z)-eicosatetraenoate + CoA + H(+)</text>
        <dbReference type="Rhea" id="RHEA:40151"/>
        <dbReference type="ChEBI" id="CHEBI:15377"/>
        <dbReference type="ChEBI" id="CHEBI:15378"/>
        <dbReference type="ChEBI" id="CHEBI:32395"/>
        <dbReference type="ChEBI" id="CHEBI:57287"/>
        <dbReference type="ChEBI" id="CHEBI:57368"/>
    </reaction>
    <physiologicalReaction direction="left-to-right" evidence="16">
        <dbReference type="Rhea" id="RHEA:40152"/>
    </physiologicalReaction>
</comment>
<dbReference type="EMBL" id="CAUJNA010002890">
    <property type="protein sequence ID" value="CAJ1394567.1"/>
    <property type="molecule type" value="Genomic_DNA"/>
</dbReference>
<name>A0AA36N502_9DINO</name>
<evidence type="ECO:0000313" key="28">
    <source>
        <dbReference type="EMBL" id="CAJ1394567.1"/>
    </source>
</evidence>
<comment type="catalytic activity">
    <reaction evidence="26">
        <text>tetradecanoyl-CoA + H2O = tetradecanoate + CoA + H(+)</text>
        <dbReference type="Rhea" id="RHEA:40119"/>
        <dbReference type="ChEBI" id="CHEBI:15377"/>
        <dbReference type="ChEBI" id="CHEBI:15378"/>
        <dbReference type="ChEBI" id="CHEBI:30807"/>
        <dbReference type="ChEBI" id="CHEBI:57287"/>
        <dbReference type="ChEBI" id="CHEBI:57385"/>
    </reaction>
    <physiologicalReaction direction="left-to-right" evidence="26">
        <dbReference type="Rhea" id="RHEA:40120"/>
    </physiologicalReaction>
</comment>
<keyword evidence="12" id="KW-0443">Lipid metabolism</keyword>
<keyword evidence="14" id="KW-0472">Membrane</keyword>
<evidence type="ECO:0000256" key="5">
    <source>
        <dbReference type="ARBA" id="ARBA00022475"/>
    </source>
</evidence>
<accession>A0AA36N502</accession>
<dbReference type="Gene3D" id="3.10.129.10">
    <property type="entry name" value="Hotdog Thioesterase"/>
    <property type="match status" value="1"/>
</dbReference>
<evidence type="ECO:0000256" key="20">
    <source>
        <dbReference type="ARBA" id="ARBA00040123"/>
    </source>
</evidence>
<keyword evidence="11" id="KW-0809">Transit peptide</keyword>
<sequence length="218" mass="23992">MCERALDGLQRLLGQCLGKEEEDEAPEVYSARYVPLRRALPETLRRACLQASPTVHLRAEQAFRRSKRKFPQHLLHATLQSAGLGEATYYFEVNCESVVQKSFVHWRLGSLLEGPPGHCHGGCVAALMDDAFGSFTNTYLRSSGSSGEAVTAYLKVDYKAPTPLPSDVVCVVELERSEGRKIFLSGYMLVDKGSFQKSCEATALFVELKAGYAALAPK</sequence>